<name>A0A8T2STN7_CERRI</name>
<dbReference type="AlphaFoldDB" id="A0A8T2STN7"/>
<dbReference type="Proteomes" id="UP000825935">
    <property type="component" value="Chromosome 17"/>
</dbReference>
<evidence type="ECO:0000259" key="3">
    <source>
        <dbReference type="Pfam" id="PF00775"/>
    </source>
</evidence>
<dbReference type="Gene3D" id="2.60.130.10">
    <property type="entry name" value="Aromatic compound dioxygenase"/>
    <property type="match status" value="1"/>
</dbReference>
<sequence length="245" mass="27299">MERLALVCIFFLSIGRVVDSRTAPFNGQRQSLQSTPSPLSAPSSNVGLPAYFHTPPVHTPSSSSPSSPYFPSSAPNCTQMAGLTQGPYWIEENIEASNVRLNLTYGVPLNITFKITNGSLSNEAGYCVPIKDARIDLWHARYDGKYSDEQKEKTLGETWLRGYLLTNSTGHATFYTIFPEQYTYMLEFGPTKRMGTLLCMKIQRSCSSTTPSPRLYLQMYILTIAEVLVPAIHTTMVILYSMKAI</sequence>
<evidence type="ECO:0000256" key="2">
    <source>
        <dbReference type="SAM" id="SignalP"/>
    </source>
</evidence>
<proteinExistence type="predicted"/>
<keyword evidence="5" id="KW-1185">Reference proteome</keyword>
<feature type="domain" description="Intradiol ring-cleavage dioxygenases" evidence="3">
    <location>
        <begin position="86"/>
        <end position="201"/>
    </location>
</feature>
<protein>
    <recommendedName>
        <fullName evidence="3">Intradiol ring-cleavage dioxygenases domain-containing protein</fullName>
    </recommendedName>
</protein>
<dbReference type="Pfam" id="PF00775">
    <property type="entry name" value="Dioxygenase_C"/>
    <property type="match status" value="1"/>
</dbReference>
<keyword evidence="1" id="KW-1133">Transmembrane helix</keyword>
<dbReference type="EMBL" id="CM035422">
    <property type="protein sequence ID" value="KAH7372439.1"/>
    <property type="molecule type" value="Genomic_DNA"/>
</dbReference>
<dbReference type="PANTHER" id="PTHR34315">
    <property type="match status" value="1"/>
</dbReference>
<evidence type="ECO:0000313" key="5">
    <source>
        <dbReference type="Proteomes" id="UP000825935"/>
    </source>
</evidence>
<gene>
    <name evidence="4" type="ORF">KP509_17G004400</name>
</gene>
<evidence type="ECO:0000313" key="4">
    <source>
        <dbReference type="EMBL" id="KAH7372439.1"/>
    </source>
</evidence>
<comment type="caution">
    <text evidence="4">The sequence shown here is derived from an EMBL/GenBank/DDBJ whole genome shotgun (WGS) entry which is preliminary data.</text>
</comment>
<dbReference type="OrthoDB" id="45055at2759"/>
<dbReference type="PANTHER" id="PTHR34315:SF1">
    <property type="entry name" value="INTRADIOL RING-CLEAVAGE DIOXYGENASES DOMAIN-CONTAINING PROTEIN-RELATED"/>
    <property type="match status" value="1"/>
</dbReference>
<dbReference type="GO" id="GO:0016702">
    <property type="term" value="F:oxidoreductase activity, acting on single donors with incorporation of molecular oxygen, incorporation of two atoms of oxygen"/>
    <property type="evidence" value="ECO:0007669"/>
    <property type="project" value="InterPro"/>
</dbReference>
<feature type="transmembrane region" description="Helical" evidence="1">
    <location>
        <begin position="215"/>
        <end position="240"/>
    </location>
</feature>
<organism evidence="4 5">
    <name type="scientific">Ceratopteris richardii</name>
    <name type="common">Triangle waterfern</name>
    <dbReference type="NCBI Taxonomy" id="49495"/>
    <lineage>
        <taxon>Eukaryota</taxon>
        <taxon>Viridiplantae</taxon>
        <taxon>Streptophyta</taxon>
        <taxon>Embryophyta</taxon>
        <taxon>Tracheophyta</taxon>
        <taxon>Polypodiopsida</taxon>
        <taxon>Polypodiidae</taxon>
        <taxon>Polypodiales</taxon>
        <taxon>Pteridineae</taxon>
        <taxon>Pteridaceae</taxon>
        <taxon>Parkerioideae</taxon>
        <taxon>Ceratopteris</taxon>
    </lineage>
</organism>
<keyword evidence="2" id="KW-0732">Signal</keyword>
<keyword evidence="1" id="KW-0812">Transmembrane</keyword>
<dbReference type="SUPFAM" id="SSF49482">
    <property type="entry name" value="Aromatic compound dioxygenase"/>
    <property type="match status" value="1"/>
</dbReference>
<dbReference type="InterPro" id="IPR015889">
    <property type="entry name" value="Intradiol_dOase_core"/>
</dbReference>
<evidence type="ECO:0000256" key="1">
    <source>
        <dbReference type="SAM" id="Phobius"/>
    </source>
</evidence>
<feature type="signal peptide" evidence="2">
    <location>
        <begin position="1"/>
        <end position="20"/>
    </location>
</feature>
<reference evidence="4" key="1">
    <citation type="submission" date="2021-08" db="EMBL/GenBank/DDBJ databases">
        <title>WGS assembly of Ceratopteris richardii.</title>
        <authorList>
            <person name="Marchant D.B."/>
            <person name="Chen G."/>
            <person name="Jenkins J."/>
            <person name="Shu S."/>
            <person name="Leebens-Mack J."/>
            <person name="Grimwood J."/>
            <person name="Schmutz J."/>
            <person name="Soltis P."/>
            <person name="Soltis D."/>
            <person name="Chen Z.-H."/>
        </authorList>
    </citation>
    <scope>NUCLEOTIDE SEQUENCE</scope>
    <source>
        <strain evidence="4">Whitten #5841</strain>
        <tissue evidence="4">Leaf</tissue>
    </source>
</reference>
<dbReference type="GO" id="GO:0008199">
    <property type="term" value="F:ferric iron binding"/>
    <property type="evidence" value="ECO:0007669"/>
    <property type="project" value="InterPro"/>
</dbReference>
<feature type="chain" id="PRO_5035871945" description="Intradiol ring-cleavage dioxygenases domain-containing protein" evidence="2">
    <location>
        <begin position="21"/>
        <end position="245"/>
    </location>
</feature>
<accession>A0A8T2STN7</accession>
<keyword evidence="1" id="KW-0472">Membrane</keyword>
<dbReference type="InterPro" id="IPR000627">
    <property type="entry name" value="Intradiol_dOase_C"/>
</dbReference>